<evidence type="ECO:0000256" key="8">
    <source>
        <dbReference type="ARBA" id="ARBA00038263"/>
    </source>
</evidence>
<dbReference type="Proteomes" id="UP000198854">
    <property type="component" value="Unassembled WGS sequence"/>
</dbReference>
<reference evidence="11 12" key="1">
    <citation type="submission" date="2016-10" db="EMBL/GenBank/DDBJ databases">
        <authorList>
            <person name="de Groot N.N."/>
        </authorList>
    </citation>
    <scope>NUCLEOTIDE SEQUENCE [LARGE SCALE GENOMIC DNA]</scope>
    <source>
        <strain evidence="11 12">CGMCC 1.10228</strain>
    </source>
</reference>
<gene>
    <name evidence="11" type="ORF">SAMN04488136_1476</name>
</gene>
<dbReference type="CDD" id="cd00161">
    <property type="entry name" value="beta-trefoil_Ricin-like"/>
    <property type="match status" value="1"/>
</dbReference>
<dbReference type="InterPro" id="IPR011050">
    <property type="entry name" value="Pectin_lyase_fold/virulence"/>
</dbReference>
<dbReference type="Gene3D" id="2.80.10.50">
    <property type="match status" value="3"/>
</dbReference>
<evidence type="ECO:0000313" key="11">
    <source>
        <dbReference type="EMBL" id="SDI03176.1"/>
    </source>
</evidence>
<dbReference type="InterPro" id="IPR000772">
    <property type="entry name" value="Ricin_B_lectin"/>
</dbReference>
<dbReference type="InterPro" id="IPR012334">
    <property type="entry name" value="Pectin_lyas_fold"/>
</dbReference>
<dbReference type="Pfam" id="PF22842">
    <property type="entry name" value="Pel9A-like_beta_helix"/>
    <property type="match status" value="1"/>
</dbReference>
<evidence type="ECO:0000256" key="7">
    <source>
        <dbReference type="ARBA" id="ARBA00023239"/>
    </source>
</evidence>
<evidence type="ECO:0000256" key="4">
    <source>
        <dbReference type="ARBA" id="ARBA00022723"/>
    </source>
</evidence>
<name>A0A1G8H947_9VIBR</name>
<dbReference type="PANTHER" id="PTHR40088">
    <property type="entry name" value="PECTATE LYASE (EUROFUNG)"/>
    <property type="match status" value="1"/>
</dbReference>
<sequence>MKTLHNYSRCKIAVALSCALLSASAFAENCSTMPTSGDTYYLINKGSGQALDVNTTDTSSVPNVISYEYWGGTNQQFVLTKQSDNYWELKSVYNDMLLEVLNASTSNGANVDTYTDWDGDNQRWELKVQSDGGFKIVNKNSLYSLTVEGSTDGSNVYQNEDESLSSQRWYINPVSGSCGDSSTDISSSSAAPTADAAKSAGANSEPLTNGYPSFISTVDSDAIVVSTLDGLVDAIDDASAGDVIYIREGTYYPSDTIEISNDGTSSKAIVLSVYPGDDRPVFDFSAMSESSSNRGFKVSADYWHIYGFDITNAGDNGMYLTGSHNTIEFMAFYENSDTGLQMSSGAAYNFIKNSDSYYNADSSLENADGFAAKLTVGTGNYFYGCRAWNNLDDGFDGYLRDNGSSVTTTLEYTWMIRNGYQKNGVAGSGDGNGFKTGGSDDKDLAHNGLYINTISAGNTADGYDQNSNRGTVTIYNAIAYNNARNFGLGDGSSRELEKLTVKNSVSLDGDSSDKFGGSSTSISNNSWQDSLSFSSSDFESVDIDDLLADRQSDGSLPVVEFFHLKSGSELIDAGTDVGLDYNGDAPDLGSFESE</sequence>
<dbReference type="STRING" id="861298.SAMN04488136_1476"/>
<proteinExistence type="inferred from homology"/>
<feature type="domain" description="Ricin B lectin" evidence="10">
    <location>
        <begin position="37"/>
        <end position="172"/>
    </location>
</feature>
<comment type="cofactor">
    <cofactor evidence="1">
        <name>Ca(2+)</name>
        <dbReference type="ChEBI" id="CHEBI:29108"/>
    </cofactor>
</comment>
<dbReference type="SUPFAM" id="SSF51126">
    <property type="entry name" value="Pectin lyase-like"/>
    <property type="match status" value="1"/>
</dbReference>
<organism evidence="11 12">
    <name type="scientific">Vibrio xiamenensis</name>
    <dbReference type="NCBI Taxonomy" id="861298"/>
    <lineage>
        <taxon>Bacteria</taxon>
        <taxon>Pseudomonadati</taxon>
        <taxon>Pseudomonadota</taxon>
        <taxon>Gammaproteobacteria</taxon>
        <taxon>Vibrionales</taxon>
        <taxon>Vibrionaceae</taxon>
        <taxon>Vibrio</taxon>
    </lineage>
</organism>
<evidence type="ECO:0000256" key="5">
    <source>
        <dbReference type="ARBA" id="ARBA00022729"/>
    </source>
</evidence>
<evidence type="ECO:0000256" key="2">
    <source>
        <dbReference type="ARBA" id="ARBA00004613"/>
    </source>
</evidence>
<dbReference type="SMART" id="SM00458">
    <property type="entry name" value="RICIN"/>
    <property type="match status" value="1"/>
</dbReference>
<evidence type="ECO:0000256" key="9">
    <source>
        <dbReference type="SAM" id="SignalP"/>
    </source>
</evidence>
<dbReference type="InterPro" id="IPR052052">
    <property type="entry name" value="Polysaccharide_Lyase_9"/>
</dbReference>
<dbReference type="AlphaFoldDB" id="A0A1G8H947"/>
<dbReference type="Gene3D" id="2.160.20.10">
    <property type="entry name" value="Single-stranded right-handed beta-helix, Pectin lyase-like"/>
    <property type="match status" value="1"/>
</dbReference>
<dbReference type="EMBL" id="FNDD01000047">
    <property type="protein sequence ID" value="SDI03176.1"/>
    <property type="molecule type" value="Genomic_DNA"/>
</dbReference>
<dbReference type="GO" id="GO:0016837">
    <property type="term" value="F:carbon-oxygen lyase activity, acting on polysaccharides"/>
    <property type="evidence" value="ECO:0007669"/>
    <property type="project" value="TreeGrafter"/>
</dbReference>
<evidence type="ECO:0000256" key="1">
    <source>
        <dbReference type="ARBA" id="ARBA00001913"/>
    </source>
</evidence>
<evidence type="ECO:0000259" key="10">
    <source>
        <dbReference type="SMART" id="SM00458"/>
    </source>
</evidence>
<keyword evidence="5 9" id="KW-0732">Signal</keyword>
<dbReference type="SUPFAM" id="SSF50370">
    <property type="entry name" value="Ricin B-like lectins"/>
    <property type="match status" value="1"/>
</dbReference>
<accession>A0A1G8H947</accession>
<dbReference type="GO" id="GO:0005576">
    <property type="term" value="C:extracellular region"/>
    <property type="evidence" value="ECO:0007669"/>
    <property type="project" value="UniProtKB-SubCell"/>
</dbReference>
<dbReference type="RefSeq" id="WP_093279374.1">
    <property type="nucleotide sequence ID" value="NZ_FNDD01000047.1"/>
</dbReference>
<dbReference type="Pfam" id="PF14200">
    <property type="entry name" value="RicinB_lectin_2"/>
    <property type="match status" value="2"/>
</dbReference>
<dbReference type="InterPro" id="IPR035992">
    <property type="entry name" value="Ricin_B-like_lectins"/>
</dbReference>
<evidence type="ECO:0000256" key="6">
    <source>
        <dbReference type="ARBA" id="ARBA00022837"/>
    </source>
</evidence>
<keyword evidence="7" id="KW-0456">Lyase</keyword>
<dbReference type="InterPro" id="IPR053868">
    <property type="entry name" value="Pel9A-like_beta_helix"/>
</dbReference>
<comment type="subcellular location">
    <subcellularLocation>
        <location evidence="2">Secreted</location>
    </subcellularLocation>
</comment>
<evidence type="ECO:0000256" key="3">
    <source>
        <dbReference type="ARBA" id="ARBA00022525"/>
    </source>
</evidence>
<keyword evidence="12" id="KW-1185">Reference proteome</keyword>
<comment type="similarity">
    <text evidence="8">Belongs to the polysaccharide lyase 9 family.</text>
</comment>
<keyword evidence="3" id="KW-0964">Secreted</keyword>
<protein>
    <recommendedName>
        <fullName evidence="10">Ricin B lectin domain-containing protein</fullName>
    </recommendedName>
</protein>
<dbReference type="PROSITE" id="PS50231">
    <property type="entry name" value="RICIN_B_LECTIN"/>
    <property type="match status" value="1"/>
</dbReference>
<feature type="chain" id="PRO_5011678372" description="Ricin B lectin domain-containing protein" evidence="9">
    <location>
        <begin position="28"/>
        <end position="594"/>
    </location>
</feature>
<dbReference type="PANTHER" id="PTHR40088:SF1">
    <property type="entry name" value="PECTATE LYASE PEL9"/>
    <property type="match status" value="1"/>
</dbReference>
<dbReference type="GO" id="GO:0046872">
    <property type="term" value="F:metal ion binding"/>
    <property type="evidence" value="ECO:0007669"/>
    <property type="project" value="UniProtKB-KW"/>
</dbReference>
<keyword evidence="4" id="KW-0479">Metal-binding</keyword>
<evidence type="ECO:0000313" key="12">
    <source>
        <dbReference type="Proteomes" id="UP000198854"/>
    </source>
</evidence>
<dbReference type="OrthoDB" id="9762467at2"/>
<keyword evidence="6" id="KW-0106">Calcium</keyword>
<feature type="signal peptide" evidence="9">
    <location>
        <begin position="1"/>
        <end position="27"/>
    </location>
</feature>